<name>A0ABP7WRM2_9ACTN</name>
<accession>A0ABP7WRM2</accession>
<keyword evidence="4" id="KW-0456">Lyase</keyword>
<comment type="caution">
    <text evidence="6">The sequence shown here is derived from an EMBL/GenBank/DDBJ whole genome shotgun (WGS) entry which is preliminary data.</text>
</comment>
<organism evidence="6 7">
    <name type="scientific">Actinomadura miaoliensis</name>
    <dbReference type="NCBI Taxonomy" id="430685"/>
    <lineage>
        <taxon>Bacteria</taxon>
        <taxon>Bacillati</taxon>
        <taxon>Actinomycetota</taxon>
        <taxon>Actinomycetes</taxon>
        <taxon>Streptosporangiales</taxon>
        <taxon>Thermomonosporaceae</taxon>
        <taxon>Actinomadura</taxon>
    </lineage>
</organism>
<evidence type="ECO:0000259" key="5">
    <source>
        <dbReference type="Pfam" id="PF01370"/>
    </source>
</evidence>
<comment type="cofactor">
    <cofactor evidence="1">
        <name>NAD(+)</name>
        <dbReference type="ChEBI" id="CHEBI:57540"/>
    </cofactor>
</comment>
<dbReference type="PANTHER" id="PTHR43078:SF6">
    <property type="entry name" value="UDP-GLUCURONIC ACID DECARBOXYLASE 1"/>
    <property type="match status" value="1"/>
</dbReference>
<proteinExistence type="predicted"/>
<evidence type="ECO:0000256" key="2">
    <source>
        <dbReference type="ARBA" id="ARBA00022793"/>
    </source>
</evidence>
<dbReference type="InterPro" id="IPR036291">
    <property type="entry name" value="NAD(P)-bd_dom_sf"/>
</dbReference>
<dbReference type="RefSeq" id="WP_344955686.1">
    <property type="nucleotide sequence ID" value="NZ_BAAAZG010000052.1"/>
</dbReference>
<feature type="domain" description="NAD-dependent epimerase/dehydratase" evidence="5">
    <location>
        <begin position="13"/>
        <end position="247"/>
    </location>
</feature>
<dbReference type="EMBL" id="BAAAZG010000052">
    <property type="protein sequence ID" value="GAA4094953.1"/>
    <property type="molecule type" value="Genomic_DNA"/>
</dbReference>
<evidence type="ECO:0000256" key="3">
    <source>
        <dbReference type="ARBA" id="ARBA00023027"/>
    </source>
</evidence>
<reference evidence="7" key="1">
    <citation type="journal article" date="2019" name="Int. J. Syst. Evol. Microbiol.">
        <title>The Global Catalogue of Microorganisms (GCM) 10K type strain sequencing project: providing services to taxonomists for standard genome sequencing and annotation.</title>
        <authorList>
            <consortium name="The Broad Institute Genomics Platform"/>
            <consortium name="The Broad Institute Genome Sequencing Center for Infectious Disease"/>
            <person name="Wu L."/>
            <person name="Ma J."/>
        </authorList>
    </citation>
    <scope>NUCLEOTIDE SEQUENCE [LARGE SCALE GENOMIC DNA]</scope>
    <source>
        <strain evidence="7">JCM 16702</strain>
    </source>
</reference>
<dbReference type="InterPro" id="IPR044516">
    <property type="entry name" value="UXS-like"/>
</dbReference>
<dbReference type="InterPro" id="IPR001509">
    <property type="entry name" value="Epimerase_deHydtase"/>
</dbReference>
<dbReference type="PANTHER" id="PTHR43078">
    <property type="entry name" value="UDP-GLUCURONIC ACID DECARBOXYLASE-RELATED"/>
    <property type="match status" value="1"/>
</dbReference>
<dbReference type="Proteomes" id="UP001500683">
    <property type="component" value="Unassembled WGS sequence"/>
</dbReference>
<dbReference type="SUPFAM" id="SSF51735">
    <property type="entry name" value="NAD(P)-binding Rossmann-fold domains"/>
    <property type="match status" value="1"/>
</dbReference>
<protein>
    <submittedName>
        <fullName evidence="6">SDR family oxidoreductase</fullName>
    </submittedName>
</protein>
<keyword evidence="7" id="KW-1185">Reference proteome</keyword>
<sequence length="334" mass="36873">MRLARDGRTRRAVVTGGAGFLGSHLCERLLRDGYEVVCLDNYSSGDARNLRDLEGHAGFQMRTCDISTHLAVPGRVDLVVHMAALASPVDYLAWPMESLQVGSIGTLRVLEFAREKQARLVLASTSEVYGDPAVHPQTEDYWGNVNPIGPRAVYDEAKRFGEAAAAAYRRLHDTDVGIIRIFNTYGPRMRTNDGRIVPSFTSQALADRPITVHGDGRQTRSLCYVDDLIEGIVRMCHTDHPGPINLGNPEEMTVVEIAELIKEIAGSSSPLVHGAPMTDDPSRRCPDISLAQAVLGWRPTFTARAGLERTVDWFRDRHHAGSRVRDLVRPGVRD</sequence>
<keyword evidence="2" id="KW-0210">Decarboxylase</keyword>
<evidence type="ECO:0000256" key="4">
    <source>
        <dbReference type="ARBA" id="ARBA00023239"/>
    </source>
</evidence>
<evidence type="ECO:0000313" key="6">
    <source>
        <dbReference type="EMBL" id="GAA4094953.1"/>
    </source>
</evidence>
<keyword evidence="3" id="KW-0520">NAD</keyword>
<evidence type="ECO:0000313" key="7">
    <source>
        <dbReference type="Proteomes" id="UP001500683"/>
    </source>
</evidence>
<evidence type="ECO:0000256" key="1">
    <source>
        <dbReference type="ARBA" id="ARBA00001911"/>
    </source>
</evidence>
<gene>
    <name evidence="6" type="ORF">GCM10022214_67250</name>
</gene>
<dbReference type="Gene3D" id="3.40.50.720">
    <property type="entry name" value="NAD(P)-binding Rossmann-like Domain"/>
    <property type="match status" value="1"/>
</dbReference>
<dbReference type="Pfam" id="PF01370">
    <property type="entry name" value="Epimerase"/>
    <property type="match status" value="1"/>
</dbReference>